<dbReference type="PROSITE" id="PS00691">
    <property type="entry name" value="DNA_PHOTOLYASES_1_2"/>
    <property type="match status" value="1"/>
</dbReference>
<comment type="cofactor">
    <cofactor evidence="12">
        <name>FAD</name>
        <dbReference type="ChEBI" id="CHEBI:57692"/>
    </cofactor>
    <text evidence="12">Binds 1 FAD per subunit.</text>
</comment>
<dbReference type="InterPro" id="IPR036155">
    <property type="entry name" value="Crypto/Photolyase_N_sf"/>
</dbReference>
<dbReference type="PROSITE" id="PS51645">
    <property type="entry name" value="PHR_CRY_ALPHA_BETA"/>
    <property type="match status" value="1"/>
</dbReference>
<dbReference type="PRINTS" id="PR00147">
    <property type="entry name" value="DNAPHOTLYASE"/>
</dbReference>
<keyword evidence="6 12" id="KW-0274">FAD</keyword>
<feature type="site" description="Electron transfer via tryptophanyl radical" evidence="13">
    <location>
        <position position="376"/>
    </location>
</feature>
<keyword evidence="7 14" id="KW-0157">Chromophore</keyword>
<evidence type="ECO:0000256" key="9">
    <source>
        <dbReference type="ARBA" id="ARBA00033999"/>
    </source>
</evidence>
<dbReference type="SUPFAM" id="SSF48173">
    <property type="entry name" value="Cryptochrome/photolyase FAD-binding domain"/>
    <property type="match status" value="1"/>
</dbReference>
<keyword evidence="17" id="KW-1185">Reference proteome</keyword>
<feature type="site" description="Electron transfer via tryptophanyl radical" evidence="13">
    <location>
        <position position="300"/>
    </location>
</feature>
<evidence type="ECO:0000256" key="6">
    <source>
        <dbReference type="ARBA" id="ARBA00022827"/>
    </source>
</evidence>
<feature type="domain" description="Photolyase/cryptochrome alpha/beta" evidence="15">
    <location>
        <begin position="2"/>
        <end position="127"/>
    </location>
</feature>
<dbReference type="OrthoDB" id="9772484at2"/>
<dbReference type="EMBL" id="LNYC01000032">
    <property type="protein sequence ID" value="KTD00674.1"/>
    <property type="molecule type" value="Genomic_DNA"/>
</dbReference>
<evidence type="ECO:0000256" key="10">
    <source>
        <dbReference type="ARBA" id="ARBA00059220"/>
    </source>
</evidence>
<dbReference type="InterPro" id="IPR036134">
    <property type="entry name" value="Crypto/Photolyase_FAD-like_sf"/>
</dbReference>
<feature type="binding site" evidence="12">
    <location>
        <begin position="228"/>
        <end position="232"/>
    </location>
    <ligand>
        <name>FAD</name>
        <dbReference type="ChEBI" id="CHEBI:57692"/>
    </ligand>
</feature>
<evidence type="ECO:0000313" key="17">
    <source>
        <dbReference type="Proteomes" id="UP000054785"/>
    </source>
</evidence>
<keyword evidence="5 12" id="KW-0285">Flavoprotein</keyword>
<dbReference type="GO" id="GO:0071949">
    <property type="term" value="F:FAD binding"/>
    <property type="evidence" value="ECO:0007669"/>
    <property type="project" value="TreeGrafter"/>
</dbReference>
<evidence type="ECO:0000256" key="7">
    <source>
        <dbReference type="ARBA" id="ARBA00022991"/>
    </source>
</evidence>
<proteinExistence type="inferred from homology"/>
<dbReference type="PANTHER" id="PTHR11455">
    <property type="entry name" value="CRYPTOCHROME"/>
    <property type="match status" value="1"/>
</dbReference>
<dbReference type="Gene3D" id="3.40.50.620">
    <property type="entry name" value="HUPs"/>
    <property type="match status" value="1"/>
</dbReference>
<evidence type="ECO:0000256" key="11">
    <source>
        <dbReference type="ARBA" id="ARBA00083107"/>
    </source>
</evidence>
<dbReference type="FunFam" id="1.10.579.10:FF:000003">
    <property type="entry name" value="Deoxyribodipyrimidine photo-lyase"/>
    <property type="match status" value="1"/>
</dbReference>
<organism evidence="16 17">
    <name type="scientific">Legionella geestiana</name>
    <dbReference type="NCBI Taxonomy" id="45065"/>
    <lineage>
        <taxon>Bacteria</taxon>
        <taxon>Pseudomonadati</taxon>
        <taxon>Pseudomonadota</taxon>
        <taxon>Gammaproteobacteria</taxon>
        <taxon>Legionellales</taxon>
        <taxon>Legionellaceae</taxon>
        <taxon>Legionella</taxon>
    </lineage>
</organism>
<dbReference type="PATRIC" id="fig|45065.4.peg.1008"/>
<dbReference type="Gene3D" id="1.25.40.80">
    <property type="match status" value="1"/>
</dbReference>
<dbReference type="RefSeq" id="WP_028387020.1">
    <property type="nucleotide sequence ID" value="NZ_CAAAHN010000001.1"/>
</dbReference>
<feature type="binding site" evidence="12">
    <location>
        <begin position="366"/>
        <end position="368"/>
    </location>
    <ligand>
        <name>FAD</name>
        <dbReference type="ChEBI" id="CHEBI:57692"/>
    </ligand>
</feature>
<dbReference type="InterPro" id="IPR002081">
    <property type="entry name" value="Cryptochrome/DNA_photolyase_1"/>
</dbReference>
<dbReference type="AlphaFoldDB" id="A0A0W0TY14"/>
<evidence type="ECO:0000256" key="4">
    <source>
        <dbReference type="ARBA" id="ARBA00014046"/>
    </source>
</evidence>
<evidence type="ECO:0000256" key="13">
    <source>
        <dbReference type="PIRSR" id="PIRSR602081-2"/>
    </source>
</evidence>
<evidence type="ECO:0000256" key="14">
    <source>
        <dbReference type="RuleBase" id="RU004182"/>
    </source>
</evidence>
<dbReference type="InterPro" id="IPR014729">
    <property type="entry name" value="Rossmann-like_a/b/a_fold"/>
</dbReference>
<dbReference type="GO" id="GO:0000719">
    <property type="term" value="P:photoreactive repair"/>
    <property type="evidence" value="ECO:0007669"/>
    <property type="project" value="UniProtKB-ARBA"/>
</dbReference>
<feature type="binding site" evidence="12">
    <location>
        <position position="266"/>
    </location>
    <ligand>
        <name>FAD</name>
        <dbReference type="ChEBI" id="CHEBI:57692"/>
    </ligand>
</feature>
<comment type="cofactor">
    <cofactor evidence="1">
        <name>(6R)-5,10-methylene-5,6,7,8-tetrahydrofolate</name>
        <dbReference type="ChEBI" id="CHEBI:15636"/>
    </cofactor>
</comment>
<reference evidence="16 17" key="1">
    <citation type="submission" date="2015-11" db="EMBL/GenBank/DDBJ databases">
        <title>Genomic analysis of 38 Legionella species identifies large and diverse effector repertoires.</title>
        <authorList>
            <person name="Burstein D."/>
            <person name="Amaro F."/>
            <person name="Zusman T."/>
            <person name="Lifshitz Z."/>
            <person name="Cohen O."/>
            <person name="Gilbert J.A."/>
            <person name="Pupko T."/>
            <person name="Shuman H.A."/>
            <person name="Segal G."/>
        </authorList>
    </citation>
    <scope>NUCLEOTIDE SEQUENCE [LARGE SCALE GENOMIC DNA]</scope>
    <source>
        <strain evidence="16 17">ATCC 49504</strain>
    </source>
</reference>
<gene>
    <name evidence="16" type="ORF">Lgee_0938</name>
</gene>
<dbReference type="SUPFAM" id="SSF52425">
    <property type="entry name" value="Cryptochrome/photolyase, N-terminal domain"/>
    <property type="match status" value="1"/>
</dbReference>
<dbReference type="GO" id="GO:0003677">
    <property type="term" value="F:DNA binding"/>
    <property type="evidence" value="ECO:0007669"/>
    <property type="project" value="TreeGrafter"/>
</dbReference>
<dbReference type="Pfam" id="PF03441">
    <property type="entry name" value="FAD_binding_7"/>
    <property type="match status" value="1"/>
</dbReference>
<dbReference type="InterPro" id="IPR005101">
    <property type="entry name" value="Cryptochr/Photolyase_FAD-bd"/>
</dbReference>
<evidence type="ECO:0000313" key="16">
    <source>
        <dbReference type="EMBL" id="KTD00674.1"/>
    </source>
</evidence>
<sequence length="462" mass="52814">MSTAIVWFRRDLRVQDNPALNAAARAHECIIPLFIGTERWMGKGAQHWWLHHSLKALADSLAHYGLSLCLRRGDALEVLESLVRAHDIQAVYFNRSFEPEARREDEAIAALLRSLGVRVLDYNATLLHNPDSPQIPSGKVFTPWWKRVRRELAPPAPQYLEGLFSTPDVTSDALDDWCLLPKNPDWAVQFSDHWTPGEKGALQKLEDFLDLGLHRYATARNLPATPATSRLSPHLHFGEISLNLVFHTAMHAFQEGRCTEQNLEVFISELGWREFSASLLYHFPTLDSEPLRAEFARFPWQIQPARLHAWQRGLTGYPIVDAGMRELWHTGYMHNRVRMIVASFLVKDLLIDWREGAAWFLDTLLDADLASNSASWQWVAGCGTDAAPWFRIFNPQLQGETHDPKGIYIKRWIPELRNLPDAYIHTPHEAPFPPPDYPKPIVDHKAARTRALALYQECVKNG</sequence>
<evidence type="ECO:0000256" key="5">
    <source>
        <dbReference type="ARBA" id="ARBA00022630"/>
    </source>
</evidence>
<comment type="similarity">
    <text evidence="14">Belongs to the DNA photolyase family.</text>
</comment>
<protein>
    <recommendedName>
        <fullName evidence="4">Deoxyribodipyrimidine photo-lyase</fullName>
        <ecNumber evidence="3">4.1.99.3</ecNumber>
    </recommendedName>
    <alternativeName>
        <fullName evidence="8">DNA photolyase</fullName>
    </alternativeName>
    <alternativeName>
        <fullName evidence="11">Photoreactivating enzyme</fullName>
    </alternativeName>
</protein>
<feature type="binding site" evidence="12">
    <location>
        <position position="216"/>
    </location>
    <ligand>
        <name>FAD</name>
        <dbReference type="ChEBI" id="CHEBI:57692"/>
    </ligand>
</feature>
<dbReference type="PROSITE" id="PS00394">
    <property type="entry name" value="DNA_PHOTOLYASES_1_1"/>
    <property type="match status" value="1"/>
</dbReference>
<comment type="catalytic activity">
    <reaction evidence="9">
        <text>cyclobutadipyrimidine (in DNA) = 2 pyrimidine residues (in DNA).</text>
        <dbReference type="EC" id="4.1.99.3"/>
    </reaction>
</comment>
<dbReference type="Proteomes" id="UP000054785">
    <property type="component" value="Unassembled WGS sequence"/>
</dbReference>
<evidence type="ECO:0000256" key="2">
    <source>
        <dbReference type="ARBA" id="ARBA00005862"/>
    </source>
</evidence>
<dbReference type="InterPro" id="IPR006050">
    <property type="entry name" value="DNA_photolyase_N"/>
</dbReference>
<dbReference type="Gene3D" id="1.10.579.10">
    <property type="entry name" value="DNA Cyclobutane Dipyrimidine Photolyase, subunit A, domain 3"/>
    <property type="match status" value="1"/>
</dbReference>
<comment type="similarity">
    <text evidence="2">Belongs to the DNA photolyase class-1 family.</text>
</comment>
<accession>A0A0W0TY14</accession>
<dbReference type="Pfam" id="PF00875">
    <property type="entry name" value="DNA_photolyase"/>
    <property type="match status" value="1"/>
</dbReference>
<dbReference type="STRING" id="45065.Lgee_0938"/>
<name>A0A0W0TY14_9GAMM</name>
<dbReference type="EC" id="4.1.99.3" evidence="3"/>
<dbReference type="GO" id="GO:0003904">
    <property type="term" value="F:deoxyribodipyrimidine photo-lyase activity"/>
    <property type="evidence" value="ECO:0007669"/>
    <property type="project" value="UniProtKB-EC"/>
</dbReference>
<keyword evidence="16" id="KW-0456">Lyase</keyword>
<feature type="site" description="Electron transfer via tryptophanyl radical" evidence="13">
    <location>
        <position position="353"/>
    </location>
</feature>
<evidence type="ECO:0000256" key="3">
    <source>
        <dbReference type="ARBA" id="ARBA00013149"/>
    </source>
</evidence>
<comment type="function">
    <text evidence="10">Involved in repair of UV radiation-induced DNA damage. Catalyzes the light-dependent monomerization (300-600 nm) of cyclobutyl pyrimidine dimers (in cis-syn configuration), which are formed between adjacent bases on the same DNA strand upon exposure to ultraviolet radiation.</text>
</comment>
<comment type="caution">
    <text evidence="16">The sequence shown here is derived from an EMBL/GenBank/DDBJ whole genome shotgun (WGS) entry which is preliminary data.</text>
</comment>
<dbReference type="PANTHER" id="PTHR11455:SF9">
    <property type="entry name" value="CRYPTOCHROME CIRCADIAN CLOCK 5 ISOFORM X1"/>
    <property type="match status" value="1"/>
</dbReference>
<evidence type="ECO:0000256" key="8">
    <source>
        <dbReference type="ARBA" id="ARBA00031671"/>
    </source>
</evidence>
<dbReference type="InterPro" id="IPR018394">
    <property type="entry name" value="DNA_photolyase_1_CS_C"/>
</dbReference>
<evidence type="ECO:0000259" key="15">
    <source>
        <dbReference type="PROSITE" id="PS51645"/>
    </source>
</evidence>
<evidence type="ECO:0000256" key="12">
    <source>
        <dbReference type="PIRSR" id="PIRSR602081-1"/>
    </source>
</evidence>
<evidence type="ECO:0000256" key="1">
    <source>
        <dbReference type="ARBA" id="ARBA00001932"/>
    </source>
</evidence>
<dbReference type="GO" id="GO:0009416">
    <property type="term" value="P:response to light stimulus"/>
    <property type="evidence" value="ECO:0007669"/>
    <property type="project" value="TreeGrafter"/>
</dbReference>